<accession>A0A0V1AUN8</accession>
<dbReference type="eggNOG" id="ENOG502S4S7">
    <property type="taxonomic scope" value="Eukaryota"/>
</dbReference>
<comment type="caution">
    <text evidence="2">The sequence shown here is derived from an EMBL/GenBank/DDBJ whole genome shotgun (WGS) entry which is preliminary data.</text>
</comment>
<protein>
    <recommendedName>
        <fullName evidence="1">MULE transposase domain-containing protein</fullName>
    </recommendedName>
</protein>
<reference evidence="2 3" key="1">
    <citation type="submission" date="2015-01" db="EMBL/GenBank/DDBJ databases">
        <title>Evolution of Trichinella species and genotypes.</title>
        <authorList>
            <person name="Korhonen P.K."/>
            <person name="Edoardo P."/>
            <person name="Giuseppe L.R."/>
            <person name="Gasser R.B."/>
        </authorList>
    </citation>
    <scope>NUCLEOTIDE SEQUENCE [LARGE SCALE GENOMIC DNA]</scope>
    <source>
        <strain evidence="2">ISS3</strain>
    </source>
</reference>
<dbReference type="Pfam" id="PF10551">
    <property type="entry name" value="MULE"/>
    <property type="match status" value="1"/>
</dbReference>
<evidence type="ECO:0000313" key="3">
    <source>
        <dbReference type="Proteomes" id="UP000054776"/>
    </source>
</evidence>
<dbReference type="Proteomes" id="UP000054776">
    <property type="component" value="Unassembled WGS sequence"/>
</dbReference>
<sequence>MDGTFKIIPQWYQQLFTIHVFVAGKLVPAVYCLCTGKDIGTCGYIFQALIDKAAVLEVDLNPDTIICDFETALIPAIRGYFPNTRVQGCYFYFCQAVHRKVDELGLKTRYRTEEGTRRKIRMLLATAFLPVAEIDTSVRLLETGTTGTLAALFQYFRQEWMTDERLPLWMCIITNNHNRLNRKAAKSHNGLYELLQLLIAEQGVMDTLIQQVLSGNATVGDLRRVNKVYAQNIRVNTPTGREGCKGVIWTNLDVTYVITQKDHIESCPVDEHLAYKMEKKAVLKKRSAEETKSILAIYDEEVSAASAVPSTSGHFPLFKRVKSTMYRHQAKRYPKLPSHRRDQQIPDAFRTTMAGEDFLLWQSASRQILILATDSSIRLMATRRTWALDGTFKVVPQWYQQLLTIHAFLAGKLVPAVYCLCTDKDIATYGFILSKSGITGNPKRES</sequence>
<evidence type="ECO:0000313" key="2">
    <source>
        <dbReference type="EMBL" id="KRY28482.1"/>
    </source>
</evidence>
<dbReference type="PANTHER" id="PTHR47160:SF10">
    <property type="entry name" value="MULE TRANSPOSASE DOMAIN-CONTAINING PROTEIN"/>
    <property type="match status" value="1"/>
</dbReference>
<name>A0A0V1AUN8_TRISP</name>
<feature type="domain" description="MULE transposase" evidence="1">
    <location>
        <begin position="1"/>
        <end position="95"/>
    </location>
</feature>
<organism evidence="2 3">
    <name type="scientific">Trichinella spiralis</name>
    <name type="common">Trichina worm</name>
    <dbReference type="NCBI Taxonomy" id="6334"/>
    <lineage>
        <taxon>Eukaryota</taxon>
        <taxon>Metazoa</taxon>
        <taxon>Ecdysozoa</taxon>
        <taxon>Nematoda</taxon>
        <taxon>Enoplea</taxon>
        <taxon>Dorylaimia</taxon>
        <taxon>Trichinellida</taxon>
        <taxon>Trichinellidae</taxon>
        <taxon>Trichinella</taxon>
    </lineage>
</organism>
<keyword evidence="3" id="KW-1185">Reference proteome</keyword>
<dbReference type="AlphaFoldDB" id="A0A0V1AUN8"/>
<dbReference type="PANTHER" id="PTHR47160">
    <property type="entry name" value="PUTATIVE-RELATED"/>
    <property type="match status" value="1"/>
</dbReference>
<dbReference type="InterPro" id="IPR018289">
    <property type="entry name" value="MULE_transposase_dom"/>
</dbReference>
<dbReference type="EMBL" id="JYDH01000203">
    <property type="protein sequence ID" value="KRY28482.1"/>
    <property type="molecule type" value="Genomic_DNA"/>
</dbReference>
<gene>
    <name evidence="2" type="ORF">T01_2830</name>
</gene>
<dbReference type="OrthoDB" id="6154864at2759"/>
<dbReference type="InParanoid" id="A0A0V1AUN8"/>
<proteinExistence type="predicted"/>
<evidence type="ECO:0000259" key="1">
    <source>
        <dbReference type="Pfam" id="PF10551"/>
    </source>
</evidence>